<feature type="domain" description="Calcineurin-like phosphoesterase" evidence="3">
    <location>
        <begin position="56"/>
        <end position="252"/>
    </location>
</feature>
<dbReference type="KEGG" id="fat:DVK85_01095"/>
<organism evidence="4 5">
    <name type="scientific">Flavobacterium arcticum</name>
    <dbReference type="NCBI Taxonomy" id="1784713"/>
    <lineage>
        <taxon>Bacteria</taxon>
        <taxon>Pseudomonadati</taxon>
        <taxon>Bacteroidota</taxon>
        <taxon>Flavobacteriia</taxon>
        <taxon>Flavobacteriales</taxon>
        <taxon>Flavobacteriaceae</taxon>
        <taxon>Flavobacterium</taxon>
    </lineage>
</organism>
<sequence>MKFFWVYNITTANKYIIVFCISLLLISCATNHPQYGKAVNNRDINTVITDSTLQHRFYLIGDAGYAEKPSAQALLNTVSKKLSTEGKNTSLLYLGDNIYPLGMPPKEKKEERKKAENSLDNQIKISKNFKGKTYFIPGNHDWYYGLEGLERENDYIEEKLDDNKSFIPGKGCGIYDIEINDSITLIAIDSQWYIENWNKYPTINDDCDIKTREAMFVELEDIINDNQEKLILLAIHHPLMSNGSHGGQFSLKKQLFPLENNVPLPILGSFINLARKTSGLSSQDRQNKIYSTLVNRIKTLIQGKNNIIVASGHDHNLQYISHDNIHQIISGSGSKVEAARAIYPNDFSYGGTGYAVLDFFKNGKATVKYFATSIDGERELFETSIDLKPKTLIEKYPNSFPATVKKSIYTPEMTKKSSVYRFFFGEHYRSYYSELLTVNTVMVDTLYGGLTPVKAGGGHQSKSLRLADKNGKEFVMRGLKKSATRFLQSVAFKTKYMGNSFENTFAESFLLDFYTTAHPYTPFILDDLAETAGIYHTNPKLYYVPKQDSLVKYNKDYGDELYMIEEHPGKEHYNLASFGKPDDIEGTDKMLEDLRKDKKYTVDERAYIRARLFDMLIGDWDRHEDQWRWAKFKDENSTLYKPIPRDHDQAFSIYDGTLLSIVMNIPALRHMQSYKDHISNVKWMNREAYPLDLALTSNATVKVWIEEADILQAKLTNEAIDAAFKGLPKEVQDGTLENIKMNFKARRDNLQKYAIEYHNVLLKTVILTGTDDKEKFVITRLPKGETKIEVYSLKKDKQTLMHSHSYNRKKTKEIWIYGLDDDDEFEVKGKPEKPIQIRLLGGQNHDIYTIENGKKITIHDFKSKENTFNADKKTRLVLTDEYETNSYDMHKPYYNVFAGYPSAGYNPDDGLKLGAQLNYTINNFNRRPYSQKHSFQADYFFATTGFELQYKGVFVNVASEWNIGLDARFTSPTYSINYFGYGNEVSNNDDDLGLDYNRVKLQNFSVAPSIFKNTRNGSTIAFQSVFETIEIEESNGRFINEPGVVSESLFEHRQYGSVNAKYGYENYDRPSLPALGMAFSLSLNWTASLDQFERNFARTEAFIDFVHKITSDDRLVFVSRAKAKILFNNNFEIYQAATLGGGTDLRGYRRERYTGKQSAYHSSDLRLTVGQWKSSFIPMTYGFFGGYDYGRVWIDNEDSDKWHQSVGGGFWLNGVDTITAKVFYFHGTDGGRVAFGLQFGL</sequence>
<proteinExistence type="predicted"/>
<dbReference type="PANTHER" id="PTHR10161:SF14">
    <property type="entry name" value="TARTRATE-RESISTANT ACID PHOSPHATASE TYPE 5"/>
    <property type="match status" value="1"/>
</dbReference>
<dbReference type="InterPro" id="IPR029052">
    <property type="entry name" value="Metallo-depent_PP-like"/>
</dbReference>
<dbReference type="InterPro" id="IPR051558">
    <property type="entry name" value="Metallophosphoesterase_PAP"/>
</dbReference>
<gene>
    <name evidence="4" type="ORF">DVK85_01095</name>
</gene>
<accession>A0A345H8I9</accession>
<evidence type="ECO:0000259" key="3">
    <source>
        <dbReference type="Pfam" id="PF00149"/>
    </source>
</evidence>
<dbReference type="Proteomes" id="UP000253951">
    <property type="component" value="Chromosome"/>
</dbReference>
<dbReference type="EMBL" id="CP031188">
    <property type="protein sequence ID" value="AXG72899.1"/>
    <property type="molecule type" value="Genomic_DNA"/>
</dbReference>
<dbReference type="SUPFAM" id="SSF56300">
    <property type="entry name" value="Metallo-dependent phosphatases"/>
    <property type="match status" value="1"/>
</dbReference>
<dbReference type="GO" id="GO:0016787">
    <property type="term" value="F:hydrolase activity"/>
    <property type="evidence" value="ECO:0007669"/>
    <property type="project" value="UniProtKB-KW"/>
</dbReference>
<evidence type="ECO:0000313" key="5">
    <source>
        <dbReference type="Proteomes" id="UP000253951"/>
    </source>
</evidence>
<name>A0A345H8I9_9FLAO</name>
<keyword evidence="2" id="KW-0378">Hydrolase</keyword>
<dbReference type="PROSITE" id="PS51257">
    <property type="entry name" value="PROKAR_LIPOPROTEIN"/>
    <property type="match status" value="1"/>
</dbReference>
<reference evidence="4 5" key="1">
    <citation type="submission" date="2018-07" db="EMBL/GenBank/DDBJ databases">
        <title>Complete genome sequence of Flavobacterium arcticum type strain SM1502T.</title>
        <authorList>
            <person name="Li Y."/>
            <person name="Li D.-D."/>
        </authorList>
    </citation>
    <scope>NUCLEOTIDE SEQUENCE [LARGE SCALE GENOMIC DNA]</scope>
    <source>
        <strain evidence="4 5">SM1502</strain>
    </source>
</reference>
<dbReference type="InterPro" id="IPR004843">
    <property type="entry name" value="Calcineurin-like_PHP"/>
</dbReference>
<evidence type="ECO:0000313" key="4">
    <source>
        <dbReference type="EMBL" id="AXG72899.1"/>
    </source>
</evidence>
<evidence type="ECO:0000256" key="2">
    <source>
        <dbReference type="ARBA" id="ARBA00022801"/>
    </source>
</evidence>
<dbReference type="PANTHER" id="PTHR10161">
    <property type="entry name" value="TARTRATE-RESISTANT ACID PHOSPHATASE TYPE 5"/>
    <property type="match status" value="1"/>
</dbReference>
<keyword evidence="5" id="KW-1185">Reference proteome</keyword>
<dbReference type="RefSeq" id="WP_114676662.1">
    <property type="nucleotide sequence ID" value="NZ_CP031188.1"/>
</dbReference>
<dbReference type="Gene3D" id="3.60.21.10">
    <property type="match status" value="1"/>
</dbReference>
<dbReference type="OrthoDB" id="333971at2"/>
<dbReference type="AlphaFoldDB" id="A0A345H8I9"/>
<protein>
    <submittedName>
        <fullName evidence="4">Metallophosphoesterase</fullName>
    </submittedName>
</protein>
<evidence type="ECO:0000256" key="1">
    <source>
        <dbReference type="ARBA" id="ARBA00022729"/>
    </source>
</evidence>
<dbReference type="Pfam" id="PF00149">
    <property type="entry name" value="Metallophos"/>
    <property type="match status" value="1"/>
</dbReference>
<keyword evidence="1" id="KW-0732">Signal</keyword>